<dbReference type="SUPFAM" id="SSF57756">
    <property type="entry name" value="Retrovirus zinc finger-like domains"/>
    <property type="match status" value="1"/>
</dbReference>
<evidence type="ECO:0000313" key="5">
    <source>
        <dbReference type="Proteomes" id="UP000027586"/>
    </source>
</evidence>
<dbReference type="EMBL" id="CBTN010000106">
    <property type="protein sequence ID" value="CDH60771.1"/>
    <property type="molecule type" value="Genomic_DNA"/>
</dbReference>
<evidence type="ECO:0000256" key="1">
    <source>
        <dbReference type="PROSITE-ProRule" id="PRU00047"/>
    </source>
</evidence>
<dbReference type="Proteomes" id="UP000027586">
    <property type="component" value="Unassembled WGS sequence"/>
</dbReference>
<dbReference type="GO" id="GO:0003676">
    <property type="term" value="F:nucleic acid binding"/>
    <property type="evidence" value="ECO:0007669"/>
    <property type="project" value="InterPro"/>
</dbReference>
<comment type="caution">
    <text evidence="4">The sequence shown here is derived from an EMBL/GenBank/DDBJ whole genome shotgun (WGS) entry which is preliminary data.</text>
</comment>
<keyword evidence="1" id="KW-0479">Metal-binding</keyword>
<dbReference type="VEuPathDB" id="FungiDB:LCOR_11550.1"/>
<keyword evidence="1" id="KW-0863">Zinc-finger</keyword>
<organism evidence="4 5">
    <name type="scientific">Lichtheimia corymbifera JMRC:FSU:9682</name>
    <dbReference type="NCBI Taxonomy" id="1263082"/>
    <lineage>
        <taxon>Eukaryota</taxon>
        <taxon>Fungi</taxon>
        <taxon>Fungi incertae sedis</taxon>
        <taxon>Mucoromycota</taxon>
        <taxon>Mucoromycotina</taxon>
        <taxon>Mucoromycetes</taxon>
        <taxon>Mucorales</taxon>
        <taxon>Lichtheimiaceae</taxon>
        <taxon>Lichtheimia</taxon>
    </lineage>
</organism>
<dbReference type="InterPro" id="IPR001878">
    <property type="entry name" value="Znf_CCHC"/>
</dbReference>
<protein>
    <recommendedName>
        <fullName evidence="3">CCHC-type domain-containing protein</fullName>
    </recommendedName>
</protein>
<dbReference type="GO" id="GO:0008270">
    <property type="term" value="F:zinc ion binding"/>
    <property type="evidence" value="ECO:0007669"/>
    <property type="project" value="UniProtKB-KW"/>
</dbReference>
<dbReference type="PROSITE" id="PS50158">
    <property type="entry name" value="ZF_CCHC"/>
    <property type="match status" value="1"/>
</dbReference>
<dbReference type="OrthoDB" id="8026949at2759"/>
<keyword evidence="5" id="KW-1185">Reference proteome</keyword>
<reference evidence="4" key="1">
    <citation type="submission" date="2013-08" db="EMBL/GenBank/DDBJ databases">
        <title>Gene expansion shapes genome architecture in the human pathogen Lichtheimia corymbifera: an evolutionary genomics analysis in the ancient terrestrial Mucorales (Mucoromycotina).</title>
        <authorList>
            <person name="Schwartze V.U."/>
            <person name="Winter S."/>
            <person name="Shelest E."/>
            <person name="Marcet-Houben M."/>
            <person name="Horn F."/>
            <person name="Wehner S."/>
            <person name="Hoffmann K."/>
            <person name="Riege K."/>
            <person name="Sammeth M."/>
            <person name="Nowrousian M."/>
            <person name="Valiante V."/>
            <person name="Linde J."/>
            <person name="Jacobsen I.D."/>
            <person name="Marz M."/>
            <person name="Brakhage A.A."/>
            <person name="Gabaldon T."/>
            <person name="Bocker S."/>
            <person name="Voigt K."/>
        </authorList>
    </citation>
    <scope>NUCLEOTIDE SEQUENCE [LARGE SCALE GENOMIC DNA]</scope>
    <source>
        <strain evidence="4">FSU 9682</strain>
    </source>
</reference>
<dbReference type="AlphaFoldDB" id="A0A068SHJ9"/>
<feature type="domain" description="CCHC-type" evidence="3">
    <location>
        <begin position="85"/>
        <end position="100"/>
    </location>
</feature>
<evidence type="ECO:0000256" key="2">
    <source>
        <dbReference type="SAM" id="MobiDB-lite"/>
    </source>
</evidence>
<dbReference type="Pfam" id="PF00098">
    <property type="entry name" value="zf-CCHC"/>
    <property type="match status" value="1"/>
</dbReference>
<dbReference type="Gene3D" id="4.10.60.10">
    <property type="entry name" value="Zinc finger, CCHC-type"/>
    <property type="match status" value="1"/>
</dbReference>
<keyword evidence="1" id="KW-0862">Zinc</keyword>
<accession>A0A068SHJ9</accession>
<dbReference type="SMART" id="SM00343">
    <property type="entry name" value="ZnF_C2HC"/>
    <property type="match status" value="2"/>
</dbReference>
<name>A0A068SHJ9_9FUNG</name>
<gene>
    <name evidence="4" type="ORF">LCOR_11550.1</name>
</gene>
<evidence type="ECO:0000313" key="4">
    <source>
        <dbReference type="EMBL" id="CDH60771.1"/>
    </source>
</evidence>
<feature type="region of interest" description="Disordered" evidence="2">
    <location>
        <begin position="100"/>
        <end position="197"/>
    </location>
</feature>
<feature type="compositionally biased region" description="Polar residues" evidence="2">
    <location>
        <begin position="111"/>
        <end position="132"/>
    </location>
</feature>
<dbReference type="InterPro" id="IPR036875">
    <property type="entry name" value="Znf_CCHC_sf"/>
</dbReference>
<feature type="compositionally biased region" description="Polar residues" evidence="2">
    <location>
        <begin position="139"/>
        <end position="167"/>
    </location>
</feature>
<evidence type="ECO:0000259" key="3">
    <source>
        <dbReference type="PROSITE" id="PS50158"/>
    </source>
</evidence>
<proteinExistence type="predicted"/>
<sequence length="197" mass="22121">MYLQQDFFTGKGYAYINTNPTQATKANNVFHVPPQQLVHSITESRNDGSYPSRMFATWSKMPLYCRYCHCSGHTRLQCTQKPQARCHFCQELGHVRKDCPIRQGKKPAPESITSDQANTNQDTTPSSYTYRTQSKRQRNFSPSHSPPLNFTPITATDNSSTPATTSPPDKPSQHCLPANDKQPDISSTKCATDDMVT</sequence>